<organism evidence="4">
    <name type="scientific">Trichodesmium erythraeum (strain IMS101)</name>
    <dbReference type="NCBI Taxonomy" id="203124"/>
    <lineage>
        <taxon>Bacteria</taxon>
        <taxon>Bacillati</taxon>
        <taxon>Cyanobacteriota</taxon>
        <taxon>Cyanophyceae</taxon>
        <taxon>Oscillatoriophycideae</taxon>
        <taxon>Oscillatoriales</taxon>
        <taxon>Microcoleaceae</taxon>
        <taxon>Trichodesmium</taxon>
    </lineage>
</organism>
<evidence type="ECO:0000313" key="4">
    <source>
        <dbReference type="EMBL" id="ABG50137.1"/>
    </source>
</evidence>
<protein>
    <recommendedName>
        <fullName evidence="3">CobQ/CobB/MinD/ParA nucleotide binding domain-containing protein</fullName>
    </recommendedName>
</protein>
<dbReference type="GO" id="GO:0051782">
    <property type="term" value="P:negative regulation of cell division"/>
    <property type="evidence" value="ECO:0007669"/>
    <property type="project" value="TreeGrafter"/>
</dbReference>
<feature type="domain" description="CobQ/CobB/MinD/ParA nucleotide binding" evidence="3">
    <location>
        <begin position="146"/>
        <end position="257"/>
    </location>
</feature>
<dbReference type="PANTHER" id="PTHR43384">
    <property type="entry name" value="SEPTUM SITE-DETERMINING PROTEIN MIND HOMOLOG, CHLOROPLASTIC-RELATED"/>
    <property type="match status" value="1"/>
</dbReference>
<evidence type="ECO:0000259" key="3">
    <source>
        <dbReference type="Pfam" id="PF01656"/>
    </source>
</evidence>
<dbReference type="InterPro" id="IPR027417">
    <property type="entry name" value="P-loop_NTPase"/>
</dbReference>
<dbReference type="GO" id="GO:0009898">
    <property type="term" value="C:cytoplasmic side of plasma membrane"/>
    <property type="evidence" value="ECO:0007669"/>
    <property type="project" value="TreeGrafter"/>
</dbReference>
<dbReference type="Gene3D" id="3.40.50.300">
    <property type="entry name" value="P-loop containing nucleotide triphosphate hydrolases"/>
    <property type="match status" value="1"/>
</dbReference>
<dbReference type="InterPro" id="IPR050625">
    <property type="entry name" value="ParA/MinD_ATPase"/>
</dbReference>
<accession>Q118D7</accession>
<reference evidence="4" key="1">
    <citation type="submission" date="2006-06" db="EMBL/GenBank/DDBJ databases">
        <title>Complete sequence of Trichodesmium erythraeum IMS101.</title>
        <authorList>
            <consortium name="US DOE Joint Genome Institute"/>
            <person name="Copeland A."/>
            <person name="Lucas S."/>
            <person name="Lapidus A."/>
            <person name="Barry K."/>
            <person name="Detter J.C."/>
            <person name="Glavina del Rio T."/>
            <person name="Hammon N."/>
            <person name="Israni S."/>
            <person name="Dalin E."/>
            <person name="Tice H."/>
            <person name="Pitluck S."/>
            <person name="Kiss H."/>
            <person name="Munk A.C."/>
            <person name="Brettin T."/>
            <person name="Bruce D."/>
            <person name="Han C."/>
            <person name="Tapia R."/>
            <person name="Gilna P."/>
            <person name="Schmutz J."/>
            <person name="Larimer F."/>
            <person name="Land M."/>
            <person name="Hauser L."/>
            <person name="Kyrpides N."/>
            <person name="Kim E."/>
            <person name="Richardson P."/>
        </authorList>
    </citation>
    <scope>NUCLEOTIDE SEQUENCE [LARGE SCALE GENOMIC DNA]</scope>
    <source>
        <strain evidence="4">IMS101</strain>
    </source>
</reference>
<dbReference type="SUPFAM" id="SSF52540">
    <property type="entry name" value="P-loop containing nucleoside triphosphate hydrolases"/>
    <property type="match status" value="1"/>
</dbReference>
<dbReference type="AlphaFoldDB" id="Q118D7"/>
<dbReference type="RefSeq" id="WP_011610530.1">
    <property type="nucleotide sequence ID" value="NC_008312.1"/>
</dbReference>
<proteinExistence type="predicted"/>
<keyword evidence="2" id="KW-0067">ATP-binding</keyword>
<sequence>MTNITFSETFDKVQECFEESSIKDQLESITIIRDVQGKIRLFLEPLENKNLEDIILNHLEERLENKLVSYYGHDIWLPQGEKDGYKNLIDVIRSERVSAEWDDESQPRWYVLERHVAKQAWTNKKETEPPWPQKVVDQGHKPAIVSFFSFKGGVGRTTTLVATALTLARHGHQVAVVDLDLESPGIFTFFFPDREKSLPGIIDYLLEKNIQGKNWELKDHLESFKDENLLGDEDRILPILSAGNVDNNYLEKLARLDCQNLLNVNNPLEKTWSDMFKELNEAASDKFKELNEAAGKLDFILLDTRTGFHDLGGLAIAEFSHAAVIFGTQSRQSWAGLTQVIRRLAKPLAPEALPLLLIHALAPGIGVPGREQELRKFREDAYSVFQDHYYSSSEDVPNSNGQEDRFYPIVIDWQSELRREINLFEYSAVEEDSSLLNIIDILTGKPYQRLAERLCRLFNRKLNLKN</sequence>
<dbReference type="GO" id="GO:0016887">
    <property type="term" value="F:ATP hydrolysis activity"/>
    <property type="evidence" value="ECO:0007669"/>
    <property type="project" value="TreeGrafter"/>
</dbReference>
<dbReference type="STRING" id="203124.Tery_0703"/>
<dbReference type="OrthoDB" id="580767at2"/>
<keyword evidence="1" id="KW-0547">Nucleotide-binding</keyword>
<dbReference type="EMBL" id="CP000393">
    <property type="protein sequence ID" value="ABG50137.1"/>
    <property type="molecule type" value="Genomic_DNA"/>
</dbReference>
<name>Q118D7_TRIEI</name>
<dbReference type="Pfam" id="PF01656">
    <property type="entry name" value="CbiA"/>
    <property type="match status" value="1"/>
</dbReference>
<dbReference type="NCBIfam" id="NF047398">
    <property type="entry name" value="AAA_KGGVGR"/>
    <property type="match status" value="1"/>
</dbReference>
<dbReference type="InterPro" id="IPR002586">
    <property type="entry name" value="CobQ/CobB/MinD/ParA_Nub-bd_dom"/>
</dbReference>
<dbReference type="HOGENOM" id="CLU_037202_0_0_3"/>
<evidence type="ECO:0000256" key="2">
    <source>
        <dbReference type="ARBA" id="ARBA00022840"/>
    </source>
</evidence>
<evidence type="ECO:0000256" key="1">
    <source>
        <dbReference type="ARBA" id="ARBA00022741"/>
    </source>
</evidence>
<dbReference type="GO" id="GO:0005829">
    <property type="term" value="C:cytosol"/>
    <property type="evidence" value="ECO:0007669"/>
    <property type="project" value="TreeGrafter"/>
</dbReference>
<dbReference type="eggNOG" id="COG0489">
    <property type="taxonomic scope" value="Bacteria"/>
</dbReference>
<dbReference type="KEGG" id="ter:Tery_0703"/>
<dbReference type="PANTHER" id="PTHR43384:SF6">
    <property type="entry name" value="SEPTUM SITE-DETERMINING PROTEIN MIND HOMOLOG, CHLOROPLASTIC"/>
    <property type="match status" value="1"/>
</dbReference>
<gene>
    <name evidence="4" type="ordered locus">Tery_0703</name>
</gene>
<dbReference type="GO" id="GO:0005524">
    <property type="term" value="F:ATP binding"/>
    <property type="evidence" value="ECO:0007669"/>
    <property type="project" value="UniProtKB-KW"/>
</dbReference>